<proteinExistence type="predicted"/>
<dbReference type="AlphaFoldDB" id="A0A5Q0LF11"/>
<feature type="transmembrane region" description="Helical" evidence="1">
    <location>
        <begin position="134"/>
        <end position="156"/>
    </location>
</feature>
<reference evidence="2 3" key="1">
    <citation type="submission" date="2019-10" db="EMBL/GenBank/DDBJ databases">
        <title>A novel species.</title>
        <authorList>
            <person name="Gao J."/>
        </authorList>
    </citation>
    <scope>NUCLEOTIDE SEQUENCE [LARGE SCALE GENOMIC DNA]</scope>
    <source>
        <strain evidence="2 3">QMT-28</strain>
    </source>
</reference>
<keyword evidence="1" id="KW-0812">Transmembrane</keyword>
<feature type="transmembrane region" description="Helical" evidence="1">
    <location>
        <begin position="187"/>
        <end position="205"/>
    </location>
</feature>
<evidence type="ECO:0000313" key="2">
    <source>
        <dbReference type="EMBL" id="QFZ75558.1"/>
    </source>
</evidence>
<organism evidence="2 3">
    <name type="scientific">Streptomyces fagopyri</name>
    <dbReference type="NCBI Taxonomy" id="2662397"/>
    <lineage>
        <taxon>Bacteria</taxon>
        <taxon>Bacillati</taxon>
        <taxon>Actinomycetota</taxon>
        <taxon>Actinomycetes</taxon>
        <taxon>Kitasatosporales</taxon>
        <taxon>Streptomycetaceae</taxon>
        <taxon>Streptomyces</taxon>
    </lineage>
</organism>
<dbReference type="RefSeq" id="WP_153289819.1">
    <property type="nucleotide sequence ID" value="NZ_CP045643.1"/>
</dbReference>
<accession>A0A5Q0LF11</accession>
<gene>
    <name evidence="2" type="ORF">GFH48_21900</name>
</gene>
<dbReference type="Proteomes" id="UP000326179">
    <property type="component" value="Chromosome"/>
</dbReference>
<dbReference type="EMBL" id="CP045643">
    <property type="protein sequence ID" value="QFZ75558.1"/>
    <property type="molecule type" value="Genomic_DNA"/>
</dbReference>
<feature type="transmembrane region" description="Helical" evidence="1">
    <location>
        <begin position="307"/>
        <end position="328"/>
    </location>
</feature>
<keyword evidence="1" id="KW-0472">Membrane</keyword>
<protein>
    <submittedName>
        <fullName evidence="2">ABC transporter permease</fullName>
    </submittedName>
</protein>
<keyword evidence="3" id="KW-1185">Reference proteome</keyword>
<keyword evidence="1" id="KW-1133">Transmembrane helix</keyword>
<feature type="transmembrane region" description="Helical" evidence="1">
    <location>
        <begin position="212"/>
        <end position="234"/>
    </location>
</feature>
<feature type="transmembrane region" description="Helical" evidence="1">
    <location>
        <begin position="91"/>
        <end position="113"/>
    </location>
</feature>
<evidence type="ECO:0000256" key="1">
    <source>
        <dbReference type="SAM" id="Phobius"/>
    </source>
</evidence>
<dbReference type="KEGG" id="sfy:GFH48_21900"/>
<evidence type="ECO:0000313" key="3">
    <source>
        <dbReference type="Proteomes" id="UP000326179"/>
    </source>
</evidence>
<sequence length="341" mass="36794">MTALTTADAPAPPVRRPSATRGLVRTVLRLHRPALYAGAALFVVLTALLLWLHGPAMDAAATAWRRYDHCREAACVYDQDAILTYKSFSQYATVAVTFVPFLVAAWAGASLVGRELETGTAQLSWTQSLSPARWLMVKLAVPAVLVTTGTSVLVLLHQRTWRRSQGRIDTAKDWTDVLVLHANGPTTVAFALFGLAVGALTGLALRRSLAALALSVFCTLAVRVGAALATPHLWPPVRTVSSLRHNGPTGLGLTVDEGLLTSTGGRLTNPYCGSDLNLQCRDLYARLHVVGFYNDSHPYSHYWPLQWVATGIVLALTALAVLTAFRLLTRQVGAAPKKGRR</sequence>
<feature type="transmembrane region" description="Helical" evidence="1">
    <location>
        <begin position="34"/>
        <end position="52"/>
    </location>
</feature>
<name>A0A5Q0LF11_9ACTN</name>